<dbReference type="NCBIfam" id="NF038389">
    <property type="entry name" value="ArsS_fam_HK"/>
    <property type="match status" value="1"/>
</dbReference>
<proteinExistence type="predicted"/>
<protein>
    <recommendedName>
        <fullName evidence="3">histidine kinase</fullName>
        <ecNumber evidence="3">2.7.13.3</ecNumber>
    </recommendedName>
</protein>
<dbReference type="SUPFAM" id="SSF158472">
    <property type="entry name" value="HAMP domain-like"/>
    <property type="match status" value="1"/>
</dbReference>
<feature type="domain" description="HAMP" evidence="11">
    <location>
        <begin position="160"/>
        <end position="207"/>
    </location>
</feature>
<dbReference type="PANTHER" id="PTHR45528">
    <property type="entry name" value="SENSOR HISTIDINE KINASE CPXA"/>
    <property type="match status" value="1"/>
</dbReference>
<keyword evidence="6 10" id="KW-0812">Transmembrane</keyword>
<evidence type="ECO:0000256" key="5">
    <source>
        <dbReference type="ARBA" id="ARBA00022679"/>
    </source>
</evidence>
<keyword evidence="4" id="KW-0597">Phosphoprotein</keyword>
<comment type="catalytic activity">
    <reaction evidence="1">
        <text>ATP + protein L-histidine = ADP + protein N-phospho-L-histidine.</text>
        <dbReference type="EC" id="2.7.13.3"/>
    </reaction>
</comment>
<keyword evidence="5" id="KW-0808">Transferase</keyword>
<dbReference type="RefSeq" id="WP_193150669.1">
    <property type="nucleotide sequence ID" value="NZ_CP041235.1"/>
</dbReference>
<dbReference type="SMART" id="SM00304">
    <property type="entry name" value="HAMP"/>
    <property type="match status" value="1"/>
</dbReference>
<dbReference type="PROSITE" id="PS50885">
    <property type="entry name" value="HAMP"/>
    <property type="match status" value="1"/>
</dbReference>
<dbReference type="InterPro" id="IPR036097">
    <property type="entry name" value="HisK_dim/P_sf"/>
</dbReference>
<evidence type="ECO:0000256" key="1">
    <source>
        <dbReference type="ARBA" id="ARBA00000085"/>
    </source>
</evidence>
<evidence type="ECO:0000259" key="11">
    <source>
        <dbReference type="PROSITE" id="PS50885"/>
    </source>
</evidence>
<evidence type="ECO:0000313" key="13">
    <source>
        <dbReference type="Proteomes" id="UP000593719"/>
    </source>
</evidence>
<evidence type="ECO:0000256" key="9">
    <source>
        <dbReference type="ARBA" id="ARBA00023136"/>
    </source>
</evidence>
<sequence length="387" mass="44549">MNRHSILFKIIIFFIVALVATTALFKVMYTHEFTSAKANLRTHYHHVAMSIMRWKFAGGSKNQLLKDLKTMNIEIVKDASLKKSILQTKSIDRVSCARGHFDLYELGDYRYIVTPKATGSIILKDLKTEFINVNYVWVLYGFFIVILCILFISIAISIYPLKQLQRKIKKFGEGNNEIDFSTTRKDEIADVANEFDHTLKKIQNMIDARVIFLRNVTHELKTPITKGQLSLEFLEDSRTKTILSNVFVRLTILVQEFLHIENVTACDCVINKKSYHIADILNNACDLLFLEPDSITHNLDNEMIEVDFNLASIVFKNLIDNGIKYADDAAIFLYYENNTLAFCSRGEKMDKPLEHYTKAFTKESIKNINHSFGSPQSSKNSILIFER</sequence>
<dbReference type="KEGG" id="ssei:FJR45_11540"/>
<dbReference type="GO" id="GO:0000155">
    <property type="term" value="F:phosphorelay sensor kinase activity"/>
    <property type="evidence" value="ECO:0007669"/>
    <property type="project" value="InterPro"/>
</dbReference>
<dbReference type="EC" id="2.7.13.3" evidence="3"/>
<reference evidence="12 13" key="1">
    <citation type="submission" date="2019-06" db="EMBL/GenBank/DDBJ databases">
        <title>Sulfurimonas gotlandica sp. nov., a chemoautotrophic and psychrotolerant epsilonproteobacterium isolated from a pelagic redoxcline, and an emended description of the genus Sulfurimonas.</title>
        <authorList>
            <person name="Wang S."/>
            <person name="Jiang L."/>
            <person name="Shao Z."/>
        </authorList>
    </citation>
    <scope>NUCLEOTIDE SEQUENCE [LARGE SCALE GENOMIC DNA]</scope>
    <source>
        <strain evidence="12 13">S2-6</strain>
    </source>
</reference>
<dbReference type="InterPro" id="IPR003661">
    <property type="entry name" value="HisK_dim/P_dom"/>
</dbReference>
<gene>
    <name evidence="12" type="ORF">FJR45_11540</name>
</gene>
<evidence type="ECO:0000256" key="8">
    <source>
        <dbReference type="ARBA" id="ARBA00022989"/>
    </source>
</evidence>
<dbReference type="GO" id="GO:0016020">
    <property type="term" value="C:membrane"/>
    <property type="evidence" value="ECO:0007669"/>
    <property type="project" value="UniProtKB-SubCell"/>
</dbReference>
<dbReference type="Proteomes" id="UP000593719">
    <property type="component" value="Chromosome"/>
</dbReference>
<evidence type="ECO:0000256" key="3">
    <source>
        <dbReference type="ARBA" id="ARBA00012438"/>
    </source>
</evidence>
<organism evidence="12 13">
    <name type="scientific">Sulfurimonas sediminis</name>
    <dbReference type="NCBI Taxonomy" id="2590020"/>
    <lineage>
        <taxon>Bacteria</taxon>
        <taxon>Pseudomonadati</taxon>
        <taxon>Campylobacterota</taxon>
        <taxon>Epsilonproteobacteria</taxon>
        <taxon>Campylobacterales</taxon>
        <taxon>Sulfurimonadaceae</taxon>
        <taxon>Sulfurimonas</taxon>
    </lineage>
</organism>
<dbReference type="CDD" id="cd06225">
    <property type="entry name" value="HAMP"/>
    <property type="match status" value="1"/>
</dbReference>
<dbReference type="InterPro" id="IPR050398">
    <property type="entry name" value="HssS/ArlS-like"/>
</dbReference>
<evidence type="ECO:0000256" key="6">
    <source>
        <dbReference type="ARBA" id="ARBA00022692"/>
    </source>
</evidence>
<keyword evidence="7 12" id="KW-0418">Kinase</keyword>
<evidence type="ECO:0000313" key="12">
    <source>
        <dbReference type="EMBL" id="QOP44538.1"/>
    </source>
</evidence>
<dbReference type="AlphaFoldDB" id="A0A7M1B6Z0"/>
<keyword evidence="9 10" id="KW-0472">Membrane</keyword>
<dbReference type="PANTHER" id="PTHR45528:SF12">
    <property type="entry name" value="SENSOR HISTIDINE KINASE ARSS"/>
    <property type="match status" value="1"/>
</dbReference>
<dbReference type="InterPro" id="IPR003660">
    <property type="entry name" value="HAMP_dom"/>
</dbReference>
<evidence type="ECO:0000256" key="4">
    <source>
        <dbReference type="ARBA" id="ARBA00022553"/>
    </source>
</evidence>
<keyword evidence="8 10" id="KW-1133">Transmembrane helix</keyword>
<dbReference type="Gene3D" id="1.10.287.130">
    <property type="match status" value="1"/>
</dbReference>
<evidence type="ECO:0000256" key="7">
    <source>
        <dbReference type="ARBA" id="ARBA00022777"/>
    </source>
</evidence>
<dbReference type="CDD" id="cd00082">
    <property type="entry name" value="HisKA"/>
    <property type="match status" value="1"/>
</dbReference>
<dbReference type="EMBL" id="CP041235">
    <property type="protein sequence ID" value="QOP44538.1"/>
    <property type="molecule type" value="Genomic_DNA"/>
</dbReference>
<accession>A0A7M1B6Z0</accession>
<feature type="transmembrane region" description="Helical" evidence="10">
    <location>
        <begin position="7"/>
        <end position="29"/>
    </location>
</feature>
<dbReference type="SUPFAM" id="SSF47384">
    <property type="entry name" value="Homodimeric domain of signal transducing histidine kinase"/>
    <property type="match status" value="1"/>
</dbReference>
<keyword evidence="13" id="KW-1185">Reference proteome</keyword>
<name>A0A7M1B6Z0_9BACT</name>
<evidence type="ECO:0000256" key="10">
    <source>
        <dbReference type="SAM" id="Phobius"/>
    </source>
</evidence>
<dbReference type="InterPro" id="IPR047994">
    <property type="entry name" value="ArsS-like"/>
</dbReference>
<evidence type="ECO:0000256" key="2">
    <source>
        <dbReference type="ARBA" id="ARBA00004141"/>
    </source>
</evidence>
<comment type="subcellular location">
    <subcellularLocation>
        <location evidence="2">Membrane</location>
        <topology evidence="2">Multi-pass membrane protein</topology>
    </subcellularLocation>
</comment>
<feature type="transmembrane region" description="Helical" evidence="10">
    <location>
        <begin position="137"/>
        <end position="161"/>
    </location>
</feature>